<evidence type="ECO:0000256" key="1">
    <source>
        <dbReference type="SAM" id="Coils"/>
    </source>
</evidence>
<dbReference type="EMBL" id="CAMXCT020001654">
    <property type="protein sequence ID" value="CAL1145325.1"/>
    <property type="molecule type" value="Genomic_DNA"/>
</dbReference>
<dbReference type="InterPro" id="IPR036691">
    <property type="entry name" value="Endo/exonu/phosph_ase_sf"/>
</dbReference>
<keyword evidence="9" id="KW-1185">Reference proteome</keyword>
<dbReference type="InterPro" id="IPR000477">
    <property type="entry name" value="RT_dom"/>
</dbReference>
<dbReference type="SUPFAM" id="SSF55073">
    <property type="entry name" value="Nucleotide cyclase"/>
    <property type="match status" value="2"/>
</dbReference>
<dbReference type="GO" id="GO:0004383">
    <property type="term" value="F:guanylate cyclase activity"/>
    <property type="evidence" value="ECO:0007669"/>
    <property type="project" value="TreeGrafter"/>
</dbReference>
<evidence type="ECO:0000313" key="8">
    <source>
        <dbReference type="EMBL" id="CAL4779262.1"/>
    </source>
</evidence>
<name>A0A9P1CI02_9DINO</name>
<feature type="region of interest" description="Disordered" evidence="2">
    <location>
        <begin position="2366"/>
        <end position="2385"/>
    </location>
</feature>
<keyword evidence="3" id="KW-1133">Transmembrane helix</keyword>
<feature type="transmembrane region" description="Helical" evidence="3">
    <location>
        <begin position="505"/>
        <end position="527"/>
    </location>
</feature>
<dbReference type="Pfam" id="PF00078">
    <property type="entry name" value="RVT_1"/>
    <property type="match status" value="1"/>
</dbReference>
<dbReference type="Gene3D" id="3.30.420.10">
    <property type="entry name" value="Ribonuclease H-like superfamily/Ribonuclease H"/>
    <property type="match status" value="1"/>
</dbReference>
<reference evidence="7" key="2">
    <citation type="submission" date="2024-04" db="EMBL/GenBank/DDBJ databases">
        <authorList>
            <person name="Chen Y."/>
            <person name="Shah S."/>
            <person name="Dougan E. K."/>
            <person name="Thang M."/>
            <person name="Chan C."/>
        </authorList>
    </citation>
    <scope>NUCLEOTIDE SEQUENCE [LARGE SCALE GENOMIC DNA]</scope>
</reference>
<dbReference type="OrthoDB" id="354346at2759"/>
<keyword evidence="3" id="KW-0812">Transmembrane</keyword>
<evidence type="ECO:0000259" key="5">
    <source>
        <dbReference type="PROSITE" id="PS50879"/>
    </source>
</evidence>
<evidence type="ECO:0000256" key="3">
    <source>
        <dbReference type="SAM" id="Phobius"/>
    </source>
</evidence>
<dbReference type="PROSITE" id="PS50879">
    <property type="entry name" value="RNASE_H_1"/>
    <property type="match status" value="1"/>
</dbReference>
<sequence>MLGLQKSPALQLNVGYNCLSFVILVPFALMNVQWKNKSLHLWLTGLAYLDRLVSSLPLLHFACGRGHEENLISCDNYPNEEECQSIVYDRFHLQMLSVMAQVVLLPEYKYCSYMWIWIFVATLLSSTFVVDERMGRIDTDDAKNEFFVRLLLLSLVQMVANRKKCTMEEQNRALFLTNNKRPGSRSVILPMLRHAQAPGTSLAQLSYRFDCASVLFLAFDHFEEILQQFSPPEILQFLNKFYNRFDVLCAKCHVTKMDKVSALRIETVAEEYVCAVGVQPGSEAESPEEGLCKLKLGSPKIPKIAFAREVLSYEEAIFRMGIHSGPVVAGVIGNKLPRYRLFGNTVNMAARMMQKGLPGELQFGEETRKLLPEDVQVTYRGEVEMKGKGLVKVYLLDHKARTHKTCPSLPVSKGGPVKTTKELYKALLAGKNAAEGTFSASSSEFNEMLRDVFRDSDTIGWRRVLFWLCPGWGRFPKELEQEYRNWYLHTVFADDFSSVRLQRQAVFLLTLTGVETGYMLFMSSGFYSMEHLARGIRSLHLYFALRATAILLFLSMACICPPFLAAARQQWSPLGKRRWWPVHILSQAGHFLFVSILVLSYFLLPAYANKGMSSVPDNFVALMTLPVYAAVMMSYQQDFLTSVVYIAAFAVMIAVLAEIPATQTNGYPSEGITFLGYSMIFALKAYIGERSFRDQFKARHAINDCKVHIEGILETLMPERVIDELQRMPPGASAPSHQYYRATLVQSDLIGFTSMASLKPPEWVVQAVCDLFGEFDELAEEYGIYKVETVGDAYIAGQAELPLTEENYPPSVVQFGLKMVQVTKRWSMAAEESIGVRVGLHSGQCIGGIVGMDMQRYHLFGKLIHELQLLESTAPENGLQVSHACKAAVEQAWNVDRGIGSPPRGLDRSPPRPRNGFECHGFEFLERPEMQLTTSKVETVPVRWVRLPWLIVRGGDLKFNYEGLLTGEFHSFTLFNVRLSKQFPVPVVSATKDTMVLGDGRGELDTRANCLTKTLNAAIALHAYAVILESVAPAAQDQFVKAELLRFCRSTGFTCSQTELRLDHVWPCRRQRAWWILTAPEIGEIKLSPWKPLDNLWETQQIIPEIRLWDQNDEQQLSLDHQELEAFGVTNNTHAKHMLNAKGVAYRSWMLLRCRQVWPSHDEVIRDDKLLSLIGFWKDYSDLSLAELVYPMRWEGKITGSVSIASVLDFLIRTKETIPETLSDVSQHEDEPTPWMDCPIISDDPTTVGCMQADSCTVVIEGTSDSPIRFQPKCCATVSQFLNAHAKLVETLDVEAITLNGSIIPLEHVMEVGQVIVIRTRKLHGSQEEMQVVHDVSPTVEWSQPVQDPIEAFSPPRKVLKTSKFDVGECGVPPSGLLPDQPWLDATPFLQLQGEQFLKLSPPMLANTQQLWSVRHQFFRTNDRLQILEAQQQFWADDEIRFHLNALIPAFRDYQLQGKSPVVPLCVIDPLITTSWVSGKGFDCSFWAKDHPEIFQAGIPIITVVLIDKHWVPVHMTPIQQVLHVSTWDKADAVHEGLNHVIHTLAVSLGFESALIRTRYVSALQRSDIVDRPWIWGAGDAQESTPQSSVVEIPTVNITRDQRIDLINERGTAMADDEMRFHLINLVEKQPVTNSLLGRSFTFLEPLVFNCWSSIGKIIVEQWCARNTEVHTQGVNVVTAFAVEGHWIPVWFSPRSTVMQVHMLQAEGIDFTQLEEVFELIAHKLGFETFVLHKVPDGLLGVDVSRSLQDVFLTDRHLRMTLLLPVHPVLSSSVSCHLPDASGHTDICSQPGESGPLPIMPVEQHEEIASLSALSRNVQISHPGLGVSSMPGAPVSLPVSTHCPNHDHDVQAKGGQIDDALSPVSTHSRESGPLPIMPDEHALHPAESPRHGDDSDEMSAQRQARLLQVTSHSYAMADDEMHFQLQHLMQCHVPDGVRSFTFAPPLYVFQWMLGDPTGLDEWIHESWKVRDADMTHLMVAYLIESHWIPVWFSPCPAGLQAHTLAAFASDEPLVDSVLHLFAAKLGMPLHVIHRVPHGLEVDRLCGVMTLSFFAHIMMRTAMPRAVEELHTRCWKMKEVFARALQSGPFTQPTAWGWGCSWECRPLPRMPAWCDVLALIEDAFDIQHSVGRLNALQCMPLMPQVPYGMSFEEMSVHVATLACCAPVLSSCAVAVGRSQLEAKISDFLQSPCEVFCCALLLEHHWMPVLAYKDGSGAYVFLEKDRLLSQFHGCHTVFIPATDFPFCGAATWAVLARVWMVSEILGDLRELRSLLFLLAPEQVSPSTMVGFGPHGHLFKNLCAELSKHGIPEHMIEERAHAAIKVLGSEQLLAALNHRQPWRQLKALGNNSKFQFVLPSELAKAIETQKGRPVAKGKGKGKAKPIPTPVDLDPAKLQVLEGTFRFQDRVLPQLTTQQIGPLSSGVILMSHQDAEPYLKSGKLVSQEPLALIVLHRADKPVQTMLPHALISVPCRCMIDSEPVLIDAVLVQVGTGLVEKTVGTSLLTVDTPDVVTLKVLVYKDELHGDWPDFCQSPIKCLVGMLPMLKRCFTENCSCEGWHNPEKLPIRDPIIDVWRRQYLRQGFKPCPPAEAEFFSVCLRIPMCLLEVMLGASGVSGVYCEPRTADGKEVLPSYTVIWTPKHSLQEMRHIMQTNPAVIGLARLADRRGLRVRSAQAKTIHELVRPDTVYLPSGPKGHYTVGPFPYGVDRQAVGRILHKAGWECRPLQPAAPCPGKGVMWTVQSAEEPSQTILMTTSGEIMISKVKQDAVSPSAPSLTVGSAATLALCGRPAEGNASDDPWAIHDPWKRYHPASTAVTGPSEGLQQIEDRIQTAVLAKIQPPMEQDDLPDRVMTLEGQVQHLLAKQQGLETQFQEHSSHHSQQITALQGQVSAQAQQLHGHLENQNQTMQSLFEQQMQQIRGLLAKRPREEGLPGKAPYLVSQLAQGDIWAVSETHLSSQAMSQFCASMRFAKSPYKYVIGGHPVPAQTDRTQHASWRGVALISKFPSREVPTHLPEDVRHSSRALITTSLVQDTWITGGLVYEEPESSAYPFRKTNNERLLHEVVNHVCCLTKGPRYVAGDWNTAQHELPVFARLEEAGFADIQDVANRRWGLPPMPTCKGVTRKDYLYLSPELQQLLLSVEVYPDVFPDHAVLMGVFHSMRELLPKQIWFSPSQFPWPVDWNVDVQFWHNATGTCEERYRSLWRHIEDQAAQEVPFPVPSNAKGRARTMTTAPVIAGKVPPPRCARKGDIRPQFVCASFRHAQWLRQTRRLQAYCRFAKSNDVVTTHGCAVWGAIVRAKGFHPTFSQWWGQSTLRTVGAPAVLPIMPPPFAVAQHVLESVCLALRRLEQELQQSSRLYARLKRDSNPNVIFQDLKSHPDQGVHVLLQPSTAKVLEVREDDCSVVLDKPMQFDPLLPVVCTAVPLPIIHAEHDCVWLENLEGVAVGSTVTQVTRVGTDEDLFHLFLTAWKEMWERHTHVPQERWNTILEFARQHLPRLQFSWPSITADTLRHCISHKKPLTSGGLDGVSLRDLEAMPHAALCNFADIFQYAEHTGSWPTQIVAGRVACIAKTPVPKQALDFRPITVLGLLYRCWGTFQARQVIQRLDEFLPMGLFGSRSNRYAGQVWSQLLWSIEQAYEQAIELCGIIADIQKAFNFLPRQVVFECCAIVGLPFPLLRAWAGALTTMPRRFQLNGAMSPPAYSNCGLPEGCALSCVGMMVVDMVYHAWMTHFFPMCQPLSYVDDWQVLLTDPDMLQPALLCLERFTQAMDLLLDQRKTHTWAVSNRGRQLLRDQGLDLIVGGKNLGAHVQFTRLHTNRSLMARVQEGQPLWQRLRLSPCGYPAKVRAIRVAAWPRCLHGVPATTLGLATFQLLRSNAMRGLRAEAAGANPMVHLGLIERPATDPHCWSILQTLRLTRDCGMHDRVQQVLSAIAGGSDAYPANSITNTLCTRLQFLGWHIDSKGLVVDHRGKFSLFGISMPELQYRVEMQWTHVVAAATEHRSCFTGLESCDAAATRQWLGTLDGADQALFRKVLNGTHFTQDGKMHCQETSSDECPFCECSDSRYHWFWECPRFETMREHIPAAARKCISELPEALTCAGWFLQPTTMQEWNSFFANLSPPPLPCFTHQGDLFLFTDGSCHDQHNINQRFAGFSVVSASCEAVHDCTGSQILDSGHVPGLLQSAYRAEIFAVLRALQIVQNHEGRVFLWSDCDGVVRRLKRLISGHAISANSSHFDLWEEILKLVKQRDGTLFVARVSAHQHDDAGDVYAEWCFRHNGIADRQAVRANLTRSAEFWIMWKRHCIACEGIDWFNGVVHEVQLAISREVTRQETPVLAQPLHEPASMCPCPDWVSLPPLCLPAAAVRWYGESLVRHIASWFWSATYSGGYDMVWVSHFQLYVDFMLTTGMPGPVKRERWCDGRTLSTLCLGNYTFRTRSRWFIKVLKEILRHMQVSLSADYGRPASQMVLMHTGIVAVPWAPDRLRQVDEWMLRHGGNTFRRQSAAIDSLPCADRSPSFPPHLVSTIGL</sequence>
<dbReference type="SUPFAM" id="SSF53098">
    <property type="entry name" value="Ribonuclease H-like"/>
    <property type="match status" value="1"/>
</dbReference>
<feature type="transmembrane region" description="Helical" evidence="3">
    <location>
        <begin position="642"/>
        <end position="659"/>
    </location>
</feature>
<dbReference type="CDD" id="cd07302">
    <property type="entry name" value="CHD"/>
    <property type="match status" value="2"/>
</dbReference>
<feature type="transmembrane region" description="Helical" evidence="3">
    <location>
        <begin position="539"/>
        <end position="564"/>
    </location>
</feature>
<feature type="coiled-coil region" evidence="1">
    <location>
        <begin position="3336"/>
        <end position="3363"/>
    </location>
</feature>
<dbReference type="SMART" id="SM00044">
    <property type="entry name" value="CYCc"/>
    <property type="match status" value="2"/>
</dbReference>
<dbReference type="Proteomes" id="UP001152797">
    <property type="component" value="Unassembled WGS sequence"/>
</dbReference>
<feature type="transmembrane region" description="Helical" evidence="3">
    <location>
        <begin position="112"/>
        <end position="130"/>
    </location>
</feature>
<feature type="compositionally biased region" description="Basic residues" evidence="2">
    <location>
        <begin position="2370"/>
        <end position="2380"/>
    </location>
</feature>
<reference evidence="6" key="1">
    <citation type="submission" date="2022-10" db="EMBL/GenBank/DDBJ databases">
        <authorList>
            <person name="Chen Y."/>
            <person name="Dougan E. K."/>
            <person name="Chan C."/>
            <person name="Rhodes N."/>
            <person name="Thang M."/>
        </authorList>
    </citation>
    <scope>NUCLEOTIDE SEQUENCE</scope>
</reference>
<dbReference type="EMBL" id="CAMXCT030001654">
    <property type="protein sequence ID" value="CAL4779262.1"/>
    <property type="molecule type" value="Genomic_DNA"/>
</dbReference>
<evidence type="ECO:0000313" key="6">
    <source>
        <dbReference type="EMBL" id="CAI3991950.1"/>
    </source>
</evidence>
<proteinExistence type="predicted"/>
<protein>
    <submittedName>
        <fullName evidence="8">Soluble guanylate cyclase 88E</fullName>
    </submittedName>
</protein>
<feature type="region of interest" description="Disordered" evidence="2">
    <location>
        <begin position="1858"/>
        <end position="1900"/>
    </location>
</feature>
<dbReference type="InterPro" id="IPR036397">
    <property type="entry name" value="RNaseH_sf"/>
</dbReference>
<dbReference type="InterPro" id="IPR001054">
    <property type="entry name" value="A/G_cyclase"/>
</dbReference>
<keyword evidence="1" id="KW-0175">Coiled coil</keyword>
<feature type="domain" description="Guanylate cyclase" evidence="4">
    <location>
        <begin position="213"/>
        <end position="353"/>
    </location>
</feature>
<dbReference type="Gene3D" id="3.60.10.10">
    <property type="entry name" value="Endonuclease/exonuclease/phosphatase"/>
    <property type="match status" value="1"/>
</dbReference>
<feature type="domain" description="RNase H type-1" evidence="5">
    <location>
        <begin position="4126"/>
        <end position="4292"/>
    </location>
</feature>
<evidence type="ECO:0000313" key="7">
    <source>
        <dbReference type="EMBL" id="CAL1145325.1"/>
    </source>
</evidence>
<feature type="domain" description="Guanylate cyclase" evidence="4">
    <location>
        <begin position="743"/>
        <end position="871"/>
    </location>
</feature>
<evidence type="ECO:0000313" key="9">
    <source>
        <dbReference type="Proteomes" id="UP001152797"/>
    </source>
</evidence>
<dbReference type="GO" id="GO:0004523">
    <property type="term" value="F:RNA-DNA hybrid ribonuclease activity"/>
    <property type="evidence" value="ECO:0007669"/>
    <property type="project" value="InterPro"/>
</dbReference>
<evidence type="ECO:0000259" key="4">
    <source>
        <dbReference type="PROSITE" id="PS50125"/>
    </source>
</evidence>
<dbReference type="GO" id="GO:0019934">
    <property type="term" value="P:cGMP-mediated signaling"/>
    <property type="evidence" value="ECO:0007669"/>
    <property type="project" value="TreeGrafter"/>
</dbReference>
<dbReference type="GO" id="GO:0008074">
    <property type="term" value="C:guanylate cyclase complex, soluble"/>
    <property type="evidence" value="ECO:0007669"/>
    <property type="project" value="TreeGrafter"/>
</dbReference>
<dbReference type="GO" id="GO:0070482">
    <property type="term" value="P:response to oxygen levels"/>
    <property type="evidence" value="ECO:0007669"/>
    <property type="project" value="TreeGrafter"/>
</dbReference>
<evidence type="ECO:0000256" key="2">
    <source>
        <dbReference type="SAM" id="MobiDB-lite"/>
    </source>
</evidence>
<dbReference type="PANTHER" id="PTHR45655">
    <property type="entry name" value="GUANYLATE CYCLASE SOLUBLE SUBUNIT BETA-2"/>
    <property type="match status" value="1"/>
</dbReference>
<keyword evidence="3" id="KW-0472">Membrane</keyword>
<feature type="transmembrane region" description="Helical" evidence="3">
    <location>
        <begin position="584"/>
        <end position="607"/>
    </location>
</feature>
<accession>A0A9P1CI02</accession>
<organism evidence="6">
    <name type="scientific">Cladocopium goreaui</name>
    <dbReference type="NCBI Taxonomy" id="2562237"/>
    <lineage>
        <taxon>Eukaryota</taxon>
        <taxon>Sar</taxon>
        <taxon>Alveolata</taxon>
        <taxon>Dinophyceae</taxon>
        <taxon>Suessiales</taxon>
        <taxon>Symbiodiniaceae</taxon>
        <taxon>Cladocopium</taxon>
    </lineage>
</organism>
<dbReference type="InterPro" id="IPR029787">
    <property type="entry name" value="Nucleotide_cyclase"/>
</dbReference>
<comment type="caution">
    <text evidence="6">The sequence shown here is derived from an EMBL/GenBank/DDBJ whole genome shotgun (WGS) entry which is preliminary data.</text>
</comment>
<dbReference type="EMBL" id="CAMXCT010001654">
    <property type="protein sequence ID" value="CAI3991950.1"/>
    <property type="molecule type" value="Genomic_DNA"/>
</dbReference>
<dbReference type="InterPro" id="IPR002156">
    <property type="entry name" value="RNaseH_domain"/>
</dbReference>
<dbReference type="Pfam" id="PF00211">
    <property type="entry name" value="Guanylate_cyc"/>
    <property type="match status" value="2"/>
</dbReference>
<feature type="compositionally biased region" description="Basic and acidic residues" evidence="2">
    <location>
        <begin position="1878"/>
        <end position="1893"/>
    </location>
</feature>
<dbReference type="PROSITE" id="PS50125">
    <property type="entry name" value="GUANYLATE_CYCLASE_2"/>
    <property type="match status" value="2"/>
</dbReference>
<feature type="transmembrane region" description="Helical" evidence="3">
    <location>
        <begin position="12"/>
        <end position="34"/>
    </location>
</feature>
<dbReference type="Gene3D" id="3.30.70.1230">
    <property type="entry name" value="Nucleotide cyclase"/>
    <property type="match status" value="2"/>
</dbReference>
<dbReference type="SUPFAM" id="SSF56219">
    <property type="entry name" value="DNase I-like"/>
    <property type="match status" value="1"/>
</dbReference>
<dbReference type="GO" id="GO:0003676">
    <property type="term" value="F:nucleic acid binding"/>
    <property type="evidence" value="ECO:0007669"/>
    <property type="project" value="InterPro"/>
</dbReference>
<gene>
    <name evidence="6" type="ORF">C1SCF055_LOCUS18813</name>
</gene>
<dbReference type="PANTHER" id="PTHR45655:SF13">
    <property type="entry name" value="SOLUBLE GUANYLATE CYCLASE GCY-32-RELATED"/>
    <property type="match status" value="1"/>
</dbReference>
<feature type="transmembrane region" description="Helical" evidence="3">
    <location>
        <begin position="671"/>
        <end position="687"/>
    </location>
</feature>
<dbReference type="InterPro" id="IPR012337">
    <property type="entry name" value="RNaseH-like_sf"/>
</dbReference>